<feature type="non-terminal residue" evidence="2">
    <location>
        <position position="247"/>
    </location>
</feature>
<feature type="domain" description="Transposase IS801/IS1294" evidence="1">
    <location>
        <begin position="62"/>
        <end position="245"/>
    </location>
</feature>
<dbReference type="Pfam" id="PF04986">
    <property type="entry name" value="Y2_Tnp"/>
    <property type="match status" value="1"/>
</dbReference>
<dbReference type="GO" id="GO:0003677">
    <property type="term" value="F:DNA binding"/>
    <property type="evidence" value="ECO:0007669"/>
    <property type="project" value="InterPro"/>
</dbReference>
<accession>X1QGP8</accession>
<dbReference type="GO" id="GO:0004803">
    <property type="term" value="F:transposase activity"/>
    <property type="evidence" value="ECO:0007669"/>
    <property type="project" value="InterPro"/>
</dbReference>
<comment type="caution">
    <text evidence="2">The sequence shown here is derived from an EMBL/GenBank/DDBJ whole genome shotgun (WGS) entry which is preliminary data.</text>
</comment>
<gene>
    <name evidence="2" type="ORF">S06H3_52547</name>
</gene>
<dbReference type="PANTHER" id="PTHR37023:SF1">
    <property type="entry name" value="ISSOD25 TRANSPOSASE TNPA_ISSOD25"/>
    <property type="match status" value="1"/>
</dbReference>
<proteinExistence type="predicted"/>
<organism evidence="2">
    <name type="scientific">marine sediment metagenome</name>
    <dbReference type="NCBI Taxonomy" id="412755"/>
    <lineage>
        <taxon>unclassified sequences</taxon>
        <taxon>metagenomes</taxon>
        <taxon>ecological metagenomes</taxon>
    </lineage>
</organism>
<dbReference type="PANTHER" id="PTHR37023">
    <property type="entry name" value="TRANSPOSASE"/>
    <property type="match status" value="1"/>
</dbReference>
<dbReference type="GO" id="GO:0006313">
    <property type="term" value="P:DNA transposition"/>
    <property type="evidence" value="ECO:0007669"/>
    <property type="project" value="InterPro"/>
</dbReference>
<feature type="non-terminal residue" evidence="2">
    <location>
        <position position="1"/>
    </location>
</feature>
<protein>
    <recommendedName>
        <fullName evidence="1">Transposase IS801/IS1294 domain-containing protein</fullName>
    </recommendedName>
</protein>
<evidence type="ECO:0000313" key="2">
    <source>
        <dbReference type="EMBL" id="GAI50200.1"/>
    </source>
</evidence>
<name>X1QGP8_9ZZZZ</name>
<evidence type="ECO:0000259" key="1">
    <source>
        <dbReference type="Pfam" id="PF04986"/>
    </source>
</evidence>
<dbReference type="AlphaFoldDB" id="X1QGP8"/>
<dbReference type="EMBL" id="BARV01033431">
    <property type="protein sequence ID" value="GAI50200.1"/>
    <property type="molecule type" value="Genomic_DNA"/>
</dbReference>
<reference evidence="2" key="1">
    <citation type="journal article" date="2014" name="Front. Microbiol.">
        <title>High frequency of phylogenetically diverse reductive dehalogenase-homologous genes in deep subseafloor sedimentary metagenomes.</title>
        <authorList>
            <person name="Kawai M."/>
            <person name="Futagami T."/>
            <person name="Toyoda A."/>
            <person name="Takaki Y."/>
            <person name="Nishi S."/>
            <person name="Hori S."/>
            <person name="Arai W."/>
            <person name="Tsubouchi T."/>
            <person name="Morono Y."/>
            <person name="Uchiyama I."/>
            <person name="Ito T."/>
            <person name="Fujiyama A."/>
            <person name="Inagaki F."/>
            <person name="Takami H."/>
        </authorList>
    </citation>
    <scope>NUCLEOTIDE SEQUENCE</scope>
    <source>
        <strain evidence="2">Expedition CK06-06</strain>
    </source>
</reference>
<sequence length="247" mass="28624">EARRAELLPVIYFHNVFTLPHELNSLILSNKAVMLGILFKSVSETLLVFGKNPQNGLGGKLGFIAVLHTWSQTLMDHFHLHCLTPGGAVSDDWTQWIACKNDYLFNHEALSLVFRGKFIDHMNKAYKKGKLHFPGRCASYEIPQGFKKLIDSLYSNKWIIHVKEPIKRSEYVLEYLGRYTHRVAISNHRLVSLEDGQVTFTYKNRKTEQIQQTTIEAVEFIRRFLLHALPNGFVKIRHYGFLANRNR</sequence>
<dbReference type="InterPro" id="IPR007069">
    <property type="entry name" value="Transposase_32"/>
</dbReference>